<dbReference type="RefSeq" id="WP_250920500.1">
    <property type="nucleotide sequence ID" value="NZ_JAMQAW010000023.1"/>
</dbReference>
<reference evidence="1" key="1">
    <citation type="submission" date="2022-06" db="EMBL/GenBank/DDBJ databases">
        <title>Genome public.</title>
        <authorList>
            <person name="Sun Q."/>
        </authorList>
    </citation>
    <scope>NUCLEOTIDE SEQUENCE</scope>
    <source>
        <strain evidence="1">CWNU-1</strain>
    </source>
</reference>
<accession>A0ABT0UPK0</accession>
<evidence type="ECO:0000313" key="2">
    <source>
        <dbReference type="Proteomes" id="UP001431429"/>
    </source>
</evidence>
<evidence type="ECO:0000313" key="1">
    <source>
        <dbReference type="EMBL" id="MCM2390171.1"/>
    </source>
</evidence>
<name>A0ABT0UPK0_9ACTN</name>
<protein>
    <submittedName>
        <fullName evidence="1">Uncharacterized protein</fullName>
    </submittedName>
</protein>
<dbReference type="Proteomes" id="UP001431429">
    <property type="component" value="Unassembled WGS sequence"/>
</dbReference>
<keyword evidence="2" id="KW-1185">Reference proteome</keyword>
<proteinExistence type="predicted"/>
<sequence>MITALAVLATVATAWFALGAYWQRTRTLAQATAAAHHTRAIAEHCGAIPPPAQLHHRPGTAECVLRPDHSGSHATHTGMRWRLIPAHHIHTHINHGLTQLYNACCTEHWITHGTAHDTTCKEAR</sequence>
<comment type="caution">
    <text evidence="1">The sequence shown here is derived from an EMBL/GenBank/DDBJ whole genome shotgun (WGS) entry which is preliminary data.</text>
</comment>
<dbReference type="EMBL" id="JAMQAW010000023">
    <property type="protein sequence ID" value="MCM2390171.1"/>
    <property type="molecule type" value="Genomic_DNA"/>
</dbReference>
<organism evidence="1 2">
    <name type="scientific">Streptomyces albipurpureus</name>
    <dbReference type="NCBI Taxonomy" id="2897419"/>
    <lineage>
        <taxon>Bacteria</taxon>
        <taxon>Bacillati</taxon>
        <taxon>Actinomycetota</taxon>
        <taxon>Actinomycetes</taxon>
        <taxon>Kitasatosporales</taxon>
        <taxon>Streptomycetaceae</taxon>
        <taxon>Streptomyces</taxon>
    </lineage>
</organism>
<gene>
    <name evidence="1" type="ORF">NBG84_18055</name>
</gene>